<organism evidence="2">
    <name type="scientific">freshwater metagenome</name>
    <dbReference type="NCBI Taxonomy" id="449393"/>
    <lineage>
        <taxon>unclassified sequences</taxon>
        <taxon>metagenomes</taxon>
        <taxon>ecological metagenomes</taxon>
    </lineage>
</organism>
<gene>
    <name evidence="2" type="ORF">UFOPK2683_00976</name>
</gene>
<protein>
    <submittedName>
        <fullName evidence="2">Unannotated protein</fullName>
    </submittedName>
</protein>
<proteinExistence type="predicted"/>
<name>A0A6J6RTQ2_9ZZZZ</name>
<dbReference type="AlphaFoldDB" id="A0A6J6RTQ2"/>
<dbReference type="PANTHER" id="PTHR12110:SF52">
    <property type="entry name" value="XYLOSE ISOMERASE"/>
    <property type="match status" value="1"/>
</dbReference>
<dbReference type="InterPro" id="IPR036237">
    <property type="entry name" value="Xyl_isomerase-like_sf"/>
</dbReference>
<accession>A0A6J6RTQ2</accession>
<evidence type="ECO:0000259" key="1">
    <source>
        <dbReference type="Pfam" id="PF01261"/>
    </source>
</evidence>
<dbReference type="SUPFAM" id="SSF51658">
    <property type="entry name" value="Xylose isomerase-like"/>
    <property type="match status" value="1"/>
</dbReference>
<dbReference type="PANTHER" id="PTHR12110">
    <property type="entry name" value="HYDROXYPYRUVATE ISOMERASE"/>
    <property type="match status" value="1"/>
</dbReference>
<feature type="domain" description="Xylose isomerase-like TIM barrel" evidence="1">
    <location>
        <begin position="38"/>
        <end position="251"/>
    </location>
</feature>
<evidence type="ECO:0000313" key="2">
    <source>
        <dbReference type="EMBL" id="CAB4725894.1"/>
    </source>
</evidence>
<dbReference type="Pfam" id="PF01261">
    <property type="entry name" value="AP_endonuc_2"/>
    <property type="match status" value="1"/>
</dbReference>
<sequence length="266" mass="28138">MHPRVSLSAISSFSWSLDQDLAFYESAGITNIGASLAKLDKAGFASGAQKISNAGLRVTNLIGIGPFRLDDPGQWPAQQERVKHALEAAHTVNAECLVLTTGPAGAMSWNEAADALASALQPILADTGGVKFALEHTNSLRVDVGFVHSLADVIDLATRFDIGVCMEINACWAERDLAKTVNDHVDRLQLVQVSDFAVGTLSTPNRLVPGDGDIPLERILGEVLAAGYSGCFDLELIGPRIDEEGYAASGVRAVAVLSEMLDRLGA</sequence>
<reference evidence="2" key="1">
    <citation type="submission" date="2020-05" db="EMBL/GenBank/DDBJ databases">
        <authorList>
            <person name="Chiriac C."/>
            <person name="Salcher M."/>
            <person name="Ghai R."/>
            <person name="Kavagutti S V."/>
        </authorList>
    </citation>
    <scope>NUCLEOTIDE SEQUENCE</scope>
</reference>
<dbReference type="InterPro" id="IPR013022">
    <property type="entry name" value="Xyl_isomerase-like_TIM-brl"/>
</dbReference>
<dbReference type="Gene3D" id="3.20.20.150">
    <property type="entry name" value="Divalent-metal-dependent TIM barrel enzymes"/>
    <property type="match status" value="1"/>
</dbReference>
<dbReference type="EMBL" id="CAEZYK010000051">
    <property type="protein sequence ID" value="CAB4725894.1"/>
    <property type="molecule type" value="Genomic_DNA"/>
</dbReference>
<dbReference type="InterPro" id="IPR050312">
    <property type="entry name" value="IolE/XylAMocC-like"/>
</dbReference>